<evidence type="ECO:0000256" key="1">
    <source>
        <dbReference type="ARBA" id="ARBA00022741"/>
    </source>
</evidence>
<dbReference type="PANTHER" id="PTHR23077">
    <property type="entry name" value="AAA-FAMILY ATPASE"/>
    <property type="match status" value="1"/>
</dbReference>
<evidence type="ECO:0000256" key="3">
    <source>
        <dbReference type="PROSITE-ProRule" id="PRU00339"/>
    </source>
</evidence>
<dbReference type="Pfam" id="PF14559">
    <property type="entry name" value="TPR_19"/>
    <property type="match status" value="2"/>
</dbReference>
<reference evidence="6 7" key="1">
    <citation type="submission" date="2024-03" db="EMBL/GenBank/DDBJ databases">
        <title>Chitinophaga caseinilytica sp. nov., a casein hydrolysing bacterium isolated from forest soil.</title>
        <authorList>
            <person name="Lee D.S."/>
            <person name="Han D.M."/>
            <person name="Baek J.H."/>
            <person name="Choi D.G."/>
            <person name="Jeon J.H."/>
            <person name="Jeon C.O."/>
        </authorList>
    </citation>
    <scope>NUCLEOTIDE SEQUENCE [LARGE SCALE GENOMIC DNA]</scope>
    <source>
        <strain evidence="6 7">KACC 19118</strain>
    </source>
</reference>
<dbReference type="SMART" id="SM00382">
    <property type="entry name" value="AAA"/>
    <property type="match status" value="1"/>
</dbReference>
<protein>
    <submittedName>
        <fullName evidence="6">AAA family ATPase</fullName>
    </submittedName>
</protein>
<keyword evidence="1 4" id="KW-0547">Nucleotide-binding</keyword>
<dbReference type="SMART" id="SM00028">
    <property type="entry name" value="TPR"/>
    <property type="match status" value="2"/>
</dbReference>
<feature type="domain" description="AAA+ ATPase" evidence="5">
    <location>
        <begin position="195"/>
        <end position="332"/>
    </location>
</feature>
<gene>
    <name evidence="6" type="ORF">WJU22_20085</name>
</gene>
<dbReference type="InterPro" id="IPR019734">
    <property type="entry name" value="TPR_rpt"/>
</dbReference>
<dbReference type="InterPro" id="IPR003593">
    <property type="entry name" value="AAA+_ATPase"/>
</dbReference>
<dbReference type="EMBL" id="CP150096">
    <property type="protein sequence ID" value="WZN45202.1"/>
    <property type="molecule type" value="Genomic_DNA"/>
</dbReference>
<keyword evidence="3" id="KW-0802">TPR repeat</keyword>
<dbReference type="SUPFAM" id="SSF52540">
    <property type="entry name" value="P-loop containing nucleoside triphosphate hydrolases"/>
    <property type="match status" value="1"/>
</dbReference>
<keyword evidence="2 4" id="KW-0067">ATP-binding</keyword>
<dbReference type="Proteomes" id="UP001449657">
    <property type="component" value="Chromosome"/>
</dbReference>
<dbReference type="Gene3D" id="3.40.50.300">
    <property type="entry name" value="P-loop containing nucleotide triphosphate hydrolases"/>
    <property type="match status" value="1"/>
</dbReference>
<dbReference type="Gene3D" id="1.25.40.10">
    <property type="entry name" value="Tetratricopeptide repeat domain"/>
    <property type="match status" value="1"/>
</dbReference>
<evidence type="ECO:0000313" key="6">
    <source>
        <dbReference type="EMBL" id="WZN45202.1"/>
    </source>
</evidence>
<dbReference type="PROSITE" id="PS00674">
    <property type="entry name" value="AAA"/>
    <property type="match status" value="1"/>
</dbReference>
<dbReference type="InterPro" id="IPR050168">
    <property type="entry name" value="AAA_ATPase_domain"/>
</dbReference>
<accession>A0ABZ2Z1K1</accession>
<keyword evidence="7" id="KW-1185">Reference proteome</keyword>
<dbReference type="InterPro" id="IPR027417">
    <property type="entry name" value="P-loop_NTPase"/>
</dbReference>
<evidence type="ECO:0000259" key="5">
    <source>
        <dbReference type="SMART" id="SM00382"/>
    </source>
</evidence>
<dbReference type="SUPFAM" id="SSF48452">
    <property type="entry name" value="TPR-like"/>
    <property type="match status" value="1"/>
</dbReference>
<comment type="similarity">
    <text evidence="4">Belongs to the AAA ATPase family.</text>
</comment>
<evidence type="ECO:0000313" key="7">
    <source>
        <dbReference type="Proteomes" id="UP001449657"/>
    </source>
</evidence>
<evidence type="ECO:0000256" key="4">
    <source>
        <dbReference type="RuleBase" id="RU003651"/>
    </source>
</evidence>
<sequence length="440" mass="49988">MSQQTIDSLREALKFSPDNVPLRLHLAETLLQMDRFDEAEQEFREALAKAPGDKALIGLARVYYRKGAYATCNVILEDLMRTQPDNLDVLLLYTRSLLKENDMDAAIRTYQQLLDIHPEFSDPELDSKLRVRSFTNDMGGDDDEYDEDNLTMFMQKPDITFADVSGMEHVKKEIDVKIIRPMQHPELYKAYGKKTGGSILLYGPPGCGKTMIAKATAGQVNARFINVGLNEILDMYLGNSEKNLHRIFEYARDNTPCVLFFDEIDAIGANRNDMKQSAGRQLINQFLQELDGVEYDNSGILILGATNTPWHMDPAFRRPGRFDRMIFVPPPDQPARTAMLQKKLQNKPVEQVDYEAISKQIPEFSGADIEAVIDMAVEAKLEESFKDGIPQPIRTKDLLAAAKRHRASTREWFSVAKNFALYANEAGLYDDILLYLKNMK</sequence>
<dbReference type="PROSITE" id="PS50005">
    <property type="entry name" value="TPR"/>
    <property type="match status" value="2"/>
</dbReference>
<dbReference type="InterPro" id="IPR003960">
    <property type="entry name" value="ATPase_AAA_CS"/>
</dbReference>
<feature type="repeat" description="TPR" evidence="3">
    <location>
        <begin position="87"/>
        <end position="120"/>
    </location>
</feature>
<name>A0ABZ2Z1K1_9BACT</name>
<organism evidence="6 7">
    <name type="scientific">Chitinophaga caseinilytica</name>
    <dbReference type="NCBI Taxonomy" id="2267521"/>
    <lineage>
        <taxon>Bacteria</taxon>
        <taxon>Pseudomonadati</taxon>
        <taxon>Bacteroidota</taxon>
        <taxon>Chitinophagia</taxon>
        <taxon>Chitinophagales</taxon>
        <taxon>Chitinophagaceae</taxon>
        <taxon>Chitinophaga</taxon>
    </lineage>
</organism>
<proteinExistence type="inferred from homology"/>
<dbReference type="RefSeq" id="WP_341839956.1">
    <property type="nucleotide sequence ID" value="NZ_CP149792.1"/>
</dbReference>
<dbReference type="InterPro" id="IPR011990">
    <property type="entry name" value="TPR-like_helical_dom_sf"/>
</dbReference>
<evidence type="ECO:0000256" key="2">
    <source>
        <dbReference type="ARBA" id="ARBA00022840"/>
    </source>
</evidence>
<dbReference type="PANTHER" id="PTHR23077:SF171">
    <property type="entry name" value="NUCLEAR VALOSIN-CONTAINING PROTEIN-LIKE"/>
    <property type="match status" value="1"/>
</dbReference>
<dbReference type="Pfam" id="PF00004">
    <property type="entry name" value="AAA"/>
    <property type="match status" value="1"/>
</dbReference>
<feature type="repeat" description="TPR" evidence="3">
    <location>
        <begin position="20"/>
        <end position="53"/>
    </location>
</feature>
<dbReference type="InterPro" id="IPR003959">
    <property type="entry name" value="ATPase_AAA_core"/>
</dbReference>
<dbReference type="Gene3D" id="1.10.8.60">
    <property type="match status" value="1"/>
</dbReference>